<dbReference type="EMBL" id="JAUJWV010000001">
    <property type="protein sequence ID" value="MDN7242493.1"/>
    <property type="molecule type" value="Genomic_DNA"/>
</dbReference>
<keyword evidence="6" id="KW-1185">Reference proteome</keyword>
<evidence type="ECO:0000256" key="2">
    <source>
        <dbReference type="ARBA" id="ARBA00006479"/>
    </source>
</evidence>
<evidence type="ECO:0000313" key="5">
    <source>
        <dbReference type="EMBL" id="MDN7242493.1"/>
    </source>
</evidence>
<dbReference type="PANTHER" id="PTHR18964">
    <property type="entry name" value="ROK (REPRESSOR, ORF, KINASE) FAMILY"/>
    <property type="match status" value="1"/>
</dbReference>
<comment type="similarity">
    <text evidence="2">Belongs to the ROK (NagC/XylR) family.</text>
</comment>
<protein>
    <submittedName>
        <fullName evidence="5">ROK family transcriptional regulator</fullName>
    </submittedName>
</protein>
<dbReference type="InterPro" id="IPR043129">
    <property type="entry name" value="ATPase_NBD"/>
</dbReference>
<evidence type="ECO:0000259" key="4">
    <source>
        <dbReference type="SMART" id="SM00419"/>
    </source>
</evidence>
<dbReference type="PROSITE" id="PS01125">
    <property type="entry name" value="ROK"/>
    <property type="match status" value="1"/>
</dbReference>
<sequence length="392" mass="41762">MQRGTFQLMKSVNKSIILNKIRTAEPISRAQIAKETSLTPPTVSSIVKELMEQGLVRESVLGNSSGGRKPTMLHINTDAFYVIGVDAGPENVECVLTDLTGTILQRTSKVLENPLTNEQFLADLKETIFALLQSSEADQEKIIGIGVAMHGVVNVNTGTSLIAPILNLRNIPIKEVLEEEFNLAVKVENDARAMALGESWFGGHGDADSMVAVNIGRGVGAGIVMNGKLYHGAQGIAGEFGHMTIDINGEECECGNRGCLQTFVSGTAIAKRAEKQLKEQNGNLTGKDVFDLAESGSQSCVDLLEETGHVIGVGLTNLIHLINPGEIVLGGGVMKSEKFLMPAALAAIQQKVLTPDARETHVTVSRLGDEATLLGAVSLLLVELFDPVMQIG</sequence>
<gene>
    <name evidence="5" type="ORF">QWY14_11825</name>
</gene>
<keyword evidence="3" id="KW-0859">Xylose metabolism</keyword>
<evidence type="ECO:0000256" key="3">
    <source>
        <dbReference type="ARBA" id="ARBA00022629"/>
    </source>
</evidence>
<feature type="domain" description="HTH crp-type" evidence="4">
    <location>
        <begin position="19"/>
        <end position="75"/>
    </location>
</feature>
<dbReference type="PANTHER" id="PTHR18964:SF149">
    <property type="entry name" value="BIFUNCTIONAL UDP-N-ACETYLGLUCOSAMINE 2-EPIMERASE_N-ACETYLMANNOSAMINE KINASE"/>
    <property type="match status" value="1"/>
</dbReference>
<evidence type="ECO:0000256" key="1">
    <source>
        <dbReference type="ARBA" id="ARBA00002486"/>
    </source>
</evidence>
<proteinExistence type="inferred from homology"/>
<dbReference type="SUPFAM" id="SSF53067">
    <property type="entry name" value="Actin-like ATPase domain"/>
    <property type="match status" value="1"/>
</dbReference>
<dbReference type="InterPro" id="IPR036390">
    <property type="entry name" value="WH_DNA-bd_sf"/>
</dbReference>
<dbReference type="Gene3D" id="1.10.10.10">
    <property type="entry name" value="Winged helix-like DNA-binding domain superfamily/Winged helix DNA-binding domain"/>
    <property type="match status" value="1"/>
</dbReference>
<evidence type="ECO:0000313" key="6">
    <source>
        <dbReference type="Proteomes" id="UP001172055"/>
    </source>
</evidence>
<comment type="function">
    <text evidence="1">Transcriptional repressor of xylose-utilizing enzymes.</text>
</comment>
<dbReference type="InterPro" id="IPR036388">
    <property type="entry name" value="WH-like_DNA-bd_sf"/>
</dbReference>
<reference evidence="5 6" key="1">
    <citation type="submission" date="2023-06" db="EMBL/GenBank/DDBJ databases">
        <title>Novel species in genus Planococcus.</title>
        <authorList>
            <person name="Ning S."/>
        </authorList>
    </citation>
    <scope>NUCLEOTIDE SEQUENCE [LARGE SCALE GENOMIC DNA]</scope>
    <source>
        <strain evidence="5 6">N028</strain>
    </source>
</reference>
<dbReference type="SMART" id="SM00419">
    <property type="entry name" value="HTH_CRP"/>
    <property type="match status" value="1"/>
</dbReference>
<dbReference type="Pfam" id="PF12802">
    <property type="entry name" value="MarR_2"/>
    <property type="match status" value="1"/>
</dbReference>
<organism evidence="5 6">
    <name type="scientific">Planococcus shixiaomingii</name>
    <dbReference type="NCBI Taxonomy" id="3058393"/>
    <lineage>
        <taxon>Bacteria</taxon>
        <taxon>Bacillati</taxon>
        <taxon>Bacillota</taxon>
        <taxon>Bacilli</taxon>
        <taxon>Bacillales</taxon>
        <taxon>Caryophanaceae</taxon>
        <taxon>Planococcus</taxon>
    </lineage>
</organism>
<dbReference type="InterPro" id="IPR000835">
    <property type="entry name" value="HTH_MarR-typ"/>
</dbReference>
<dbReference type="Pfam" id="PF00480">
    <property type="entry name" value="ROK"/>
    <property type="match status" value="1"/>
</dbReference>
<keyword evidence="3" id="KW-0119">Carbohydrate metabolism</keyword>
<dbReference type="RefSeq" id="WP_301723980.1">
    <property type="nucleotide sequence ID" value="NZ_JAUJWV010000001.1"/>
</dbReference>
<comment type="caution">
    <text evidence="5">The sequence shown here is derived from an EMBL/GenBank/DDBJ whole genome shotgun (WGS) entry which is preliminary data.</text>
</comment>
<dbReference type="Gene3D" id="3.30.420.40">
    <property type="match status" value="2"/>
</dbReference>
<accession>A0ABT8N3M7</accession>
<dbReference type="SUPFAM" id="SSF46785">
    <property type="entry name" value="Winged helix' DNA-binding domain"/>
    <property type="match status" value="1"/>
</dbReference>
<dbReference type="InterPro" id="IPR049874">
    <property type="entry name" value="ROK_cs"/>
</dbReference>
<dbReference type="Proteomes" id="UP001172055">
    <property type="component" value="Unassembled WGS sequence"/>
</dbReference>
<dbReference type="InterPro" id="IPR012318">
    <property type="entry name" value="HTH_CRP"/>
</dbReference>
<dbReference type="InterPro" id="IPR000600">
    <property type="entry name" value="ROK"/>
</dbReference>
<name>A0ABT8N3M7_9BACL</name>
<dbReference type="CDD" id="cd24076">
    <property type="entry name" value="ASKHA_ATPase_ROK_BsXylR-like"/>
    <property type="match status" value="1"/>
</dbReference>